<dbReference type="Gene3D" id="1.25.40.10">
    <property type="entry name" value="Tetratricopeptide repeat domain"/>
    <property type="match status" value="3"/>
</dbReference>
<reference evidence="3 4" key="1">
    <citation type="submission" date="2018-09" db="EMBL/GenBank/DDBJ databases">
        <title>Genome comparison of Alicycliphilus sp. BQ1, a polyurethanolytic bacterium, with its closest phylogenetic relatives Alicycliphilus denitrificans BC and K601, unable to attack polyurethane.</title>
        <authorList>
            <person name="Loza-Tavera H."/>
            <person name="Lozano L."/>
            <person name="Cevallos M."/>
            <person name="Maya-Lucas O."/>
            <person name="Garcia-Mena J."/>
            <person name="Hernandez J."/>
        </authorList>
    </citation>
    <scope>NUCLEOTIDE SEQUENCE [LARGE SCALE GENOMIC DNA]</scope>
    <source>
        <strain evidence="3 4">BQ1</strain>
    </source>
</reference>
<dbReference type="PROSITE" id="PS50005">
    <property type="entry name" value="TPR"/>
    <property type="match status" value="1"/>
</dbReference>
<dbReference type="Pfam" id="PF24604">
    <property type="entry name" value="B-barrel_PelB_C"/>
    <property type="match status" value="1"/>
</dbReference>
<evidence type="ECO:0000313" key="4">
    <source>
        <dbReference type="Proteomes" id="UP000216225"/>
    </source>
</evidence>
<dbReference type="AlphaFoldDB" id="A0A3R7HWV7"/>
<organism evidence="3 4">
    <name type="scientific">Alicycliphilus denitrificans</name>
    <dbReference type="NCBI Taxonomy" id="179636"/>
    <lineage>
        <taxon>Bacteria</taxon>
        <taxon>Pseudomonadati</taxon>
        <taxon>Pseudomonadota</taxon>
        <taxon>Betaproteobacteria</taxon>
        <taxon>Burkholderiales</taxon>
        <taxon>Comamonadaceae</taxon>
        <taxon>Alicycliphilus</taxon>
    </lineage>
</organism>
<accession>A0A3R7HWV7</accession>
<dbReference type="InterPro" id="IPR019734">
    <property type="entry name" value="TPR_rpt"/>
</dbReference>
<keyword evidence="1" id="KW-0802">TPR repeat</keyword>
<dbReference type="Pfam" id="PF14559">
    <property type="entry name" value="TPR_19"/>
    <property type="match status" value="1"/>
</dbReference>
<evidence type="ECO:0000259" key="2">
    <source>
        <dbReference type="Pfam" id="PF24604"/>
    </source>
</evidence>
<comment type="caution">
    <text evidence="3">The sequence shown here is derived from an EMBL/GenBank/DDBJ whole genome shotgun (WGS) entry which is preliminary data.</text>
</comment>
<feature type="domain" description="PelB C-terminal" evidence="2">
    <location>
        <begin position="956"/>
        <end position="1269"/>
    </location>
</feature>
<gene>
    <name evidence="3" type="ORF">CE154_001965</name>
</gene>
<dbReference type="InterPro" id="IPR011990">
    <property type="entry name" value="TPR-like_helical_dom_sf"/>
</dbReference>
<dbReference type="EMBL" id="NKDB02000001">
    <property type="protein sequence ID" value="RKJ98556.1"/>
    <property type="molecule type" value="Genomic_DNA"/>
</dbReference>
<evidence type="ECO:0000313" key="3">
    <source>
        <dbReference type="EMBL" id="RKJ98556.1"/>
    </source>
</evidence>
<protein>
    <recommendedName>
        <fullName evidence="2">PelB C-terminal domain-containing protein</fullName>
    </recommendedName>
</protein>
<sequence length="1270" mass="142883">MACGALWLLYPRQDLEQRLATSGETELSTAYLNNLLRSDPDNPRLRLLLAQRQIAHGDTASARTTLQPALDSADPALRKEALWAQWDLFHSEYRHVPDREPDRRLALLDRLRRHIRQLAQESWPQERQDRLAALAGQFGEQEIALALSRREAPQDPREAALYYEREAKEALARGDYEGCARLYLSARDSTPDPAQAKAYYGAAIAALRSGNQTAAALELAERELGPLADDPQTLFMLTQLARAAGRPDVAEHYVRRLLRMALERQATQWASAAQDFALRPVAWRPRPPAAPAGPVFDDGAGLLVHPALHLAQQVADKAPARPSPALPFDDKTYTLGYEVFLENRKLEDAWAIANAAVRQTPADMRWRERLAQVSEWTQRPGIALENWLVLARQTNQDAAWQAVLRLAPGQFDDAALVQALRHQLRSRPGDPRLVRALVDAQERLGEPQPAIDYLRQHAQGPEALELLAQLAERAGQPDLALQTWRQLLADPARITPERAMHAAVLALQHRQPELGLQWLQAVQDRPPASVEAAAELWRFTGDLARSRARDQLAIAAYRKLVDAQHAGIEDYDALISLLQQDQPLEAAKVALLAWQQHDEPRHLIEALTLYSSRNQWSEFARALEQLDPAPDAARHSLARMRRSGQFLRLVGGYHHNAGRFAEARQDYEEGLAIDPASSDMRQALLWLLIDSNDAAAIRRLLAAHEQAWSADEDLHEALAAAYQALSLPQVALNRYLSPHVAEREGDFLWLMNYADALEQNQEADRAWRLRRHLLSQQWQAARQGQDGRRLTPAQARQRWLTEEGLDATQRVARARLILLQRPGDPAQEVLRELLRLDRDAQGGYSNAAAETAIGWLQDAGEYTAERGFLWHQYARSRSLRTNRPLWAEITVALAEDDKAAAGQLLQEFDERLPRYDRVNAAAAVGDIRLAQSAAFETQESQPDDNPLHLQLTDNLLAFSDHAGMLSRHSDLGAIDEDQAEARLHLAISPRLSLDLDASRIHRRVTAPDQLRGAPGEDIAGALLRWGHADGETRLRVASRRGYADTTPLSIEHEQRLDNRLSLRGELGWHLPSEESLALRLGGMKTRVAAHLRYQATRQDSLLLSQWSEQYRLQTGAEVGRGRHTAIEYSHAYRQDAPTWEWGAFWSTHRFERRHPFFLGQQGQDFLQRFAPAGVTSLGLDYFLPESFQFYGVRLSTNMRFEQDHTRALRPFASVSLTRHSQLGAGYDLRLGLAGSVLGPDHLRLSFGLGKSGVQSLGLTRVLELSYRLHF</sequence>
<proteinExistence type="predicted"/>
<feature type="repeat" description="TPR" evidence="1">
    <location>
        <begin position="644"/>
        <end position="677"/>
    </location>
</feature>
<dbReference type="Proteomes" id="UP000216225">
    <property type="component" value="Unassembled WGS sequence"/>
</dbReference>
<dbReference type="InterPro" id="IPR057306">
    <property type="entry name" value="B-barrel_PelB_C"/>
</dbReference>
<dbReference type="Pfam" id="PF13429">
    <property type="entry name" value="TPR_15"/>
    <property type="match status" value="1"/>
</dbReference>
<name>A0A3R7HWV7_9BURK</name>
<dbReference type="SUPFAM" id="SSF48452">
    <property type="entry name" value="TPR-like"/>
    <property type="match status" value="2"/>
</dbReference>
<evidence type="ECO:0000256" key="1">
    <source>
        <dbReference type="PROSITE-ProRule" id="PRU00339"/>
    </source>
</evidence>